<evidence type="ECO:0000256" key="4">
    <source>
        <dbReference type="ARBA" id="ARBA00013244"/>
    </source>
</evidence>
<dbReference type="RefSeq" id="WP_095717073.1">
    <property type="nucleotide sequence ID" value="NZ_NTGA01000004.1"/>
</dbReference>
<keyword evidence="12" id="KW-1185">Reference proteome</keyword>
<dbReference type="PROSITE" id="PS51318">
    <property type="entry name" value="TAT"/>
    <property type="match status" value="1"/>
</dbReference>
<evidence type="ECO:0000256" key="6">
    <source>
        <dbReference type="ARBA" id="ARBA00023315"/>
    </source>
</evidence>
<comment type="catalytic activity">
    <reaction evidence="8">
        <text>an acyl-CoA + a 1,2-diacyl-sn-glycerol = a triacyl-sn-glycerol + CoA</text>
        <dbReference type="Rhea" id="RHEA:10868"/>
        <dbReference type="ChEBI" id="CHEBI:17815"/>
        <dbReference type="ChEBI" id="CHEBI:57287"/>
        <dbReference type="ChEBI" id="CHEBI:58342"/>
        <dbReference type="ChEBI" id="CHEBI:64615"/>
        <dbReference type="EC" id="2.3.1.20"/>
    </reaction>
</comment>
<feature type="region of interest" description="Disordered" evidence="9">
    <location>
        <begin position="41"/>
        <end position="69"/>
    </location>
</feature>
<comment type="similarity">
    <text evidence="2">Belongs to the mycobacterial A85 antigen family.</text>
</comment>
<comment type="catalytic activity">
    <reaction evidence="1">
        <text>2 alpha,alpha'-trehalose 6-mycolate = alpha,alpha'-trehalose 6,6'-bismycolate + alpha,alpha-trehalose</text>
        <dbReference type="Rhea" id="RHEA:23472"/>
        <dbReference type="ChEBI" id="CHEBI:16551"/>
        <dbReference type="ChEBI" id="CHEBI:18195"/>
        <dbReference type="ChEBI" id="CHEBI:18234"/>
        <dbReference type="EC" id="2.3.1.122"/>
    </reaction>
</comment>
<evidence type="ECO:0000256" key="8">
    <source>
        <dbReference type="ARBA" id="ARBA00048109"/>
    </source>
</evidence>
<dbReference type="InterPro" id="IPR006311">
    <property type="entry name" value="TAT_signal"/>
</dbReference>
<sequence>MSQTTLRRKFAAGLTALATAAGLVVGAPALVGAQATEQGSSASLGSAGSAGSAGSGDAPNAAPAFQPAAGNENPVGFRNWLRPGCSWDPVASWVQLCDVWSPAMNRHIKVQVQPARFGGNAGLYLLDGLRARDDWNAWTRDAQAQRIFLQDNITLVMPVGGQVSFYSDWDRPINLGGNLVEYKYETFLTRELPGYLNAHFGVRTDNNAIAGLSMGGSAAAMLAAKHRNQFKQVSVFSGYMNPTAPGMYTMIPLAMFDQCKCDPFAMWGLPGSPRWGEHDPLLNADKLRDIPMYITAGSAIPGQYDQPSSLQAVFNTFNGIILEGLSRGSTIAFQNTLNARPNQATFDYRTTGIHGWGYWNDDLIAARSAQILPVMNAFAW</sequence>
<keyword evidence="6" id="KW-0012">Acyltransferase</keyword>
<protein>
    <recommendedName>
        <fullName evidence="7">Acyl-CoA:diacylglycerol acyltransferase</fullName>
        <ecNumber evidence="3">2.3.1.122</ecNumber>
        <ecNumber evidence="4">2.3.1.20</ecNumber>
    </recommendedName>
</protein>
<comment type="caution">
    <text evidence="11">The sequence shown here is derived from an EMBL/GenBank/DDBJ whole genome shotgun (WGS) entry which is preliminary data.</text>
</comment>
<feature type="signal peptide" evidence="10">
    <location>
        <begin position="1"/>
        <end position="29"/>
    </location>
</feature>
<keyword evidence="10" id="KW-0732">Signal</keyword>
<dbReference type="InterPro" id="IPR029058">
    <property type="entry name" value="AB_hydrolase_fold"/>
</dbReference>
<evidence type="ECO:0000313" key="11">
    <source>
        <dbReference type="EMBL" id="PAY24611.1"/>
    </source>
</evidence>
<evidence type="ECO:0000256" key="2">
    <source>
        <dbReference type="ARBA" id="ARBA00005874"/>
    </source>
</evidence>
<dbReference type="PANTHER" id="PTHR48098:SF1">
    <property type="entry name" value="DIACYLGLYCEROL ACYLTRANSFERASE_MYCOLYLTRANSFERASE AG85A"/>
    <property type="match status" value="1"/>
</dbReference>
<evidence type="ECO:0000256" key="9">
    <source>
        <dbReference type="SAM" id="MobiDB-lite"/>
    </source>
</evidence>
<gene>
    <name evidence="11" type="ORF">CEY15_02090</name>
</gene>
<dbReference type="Proteomes" id="UP000218810">
    <property type="component" value="Unassembled WGS sequence"/>
</dbReference>
<dbReference type="PANTHER" id="PTHR48098">
    <property type="entry name" value="ENTEROCHELIN ESTERASE-RELATED"/>
    <property type="match status" value="1"/>
</dbReference>
<evidence type="ECO:0000256" key="10">
    <source>
        <dbReference type="SAM" id="SignalP"/>
    </source>
</evidence>
<dbReference type="EC" id="2.3.1.122" evidence="3"/>
<dbReference type="EC" id="2.3.1.20" evidence="4"/>
<dbReference type="SUPFAM" id="SSF53474">
    <property type="entry name" value="alpha/beta-Hydrolases"/>
    <property type="match status" value="1"/>
</dbReference>
<dbReference type="InterPro" id="IPR050583">
    <property type="entry name" value="Mycobacterial_A85_antigen"/>
</dbReference>
<dbReference type="InterPro" id="IPR000801">
    <property type="entry name" value="Esterase-like"/>
</dbReference>
<organism evidence="11 12">
    <name type="scientific">Dietzia natronolimnaea</name>
    <dbReference type="NCBI Taxonomy" id="161920"/>
    <lineage>
        <taxon>Bacteria</taxon>
        <taxon>Bacillati</taxon>
        <taxon>Actinomycetota</taxon>
        <taxon>Actinomycetes</taxon>
        <taxon>Mycobacteriales</taxon>
        <taxon>Dietziaceae</taxon>
        <taxon>Dietzia</taxon>
    </lineage>
</organism>
<name>A0A2A2WTV1_9ACTN</name>
<proteinExistence type="inferred from homology"/>
<accession>A0A2A2WTV1</accession>
<dbReference type="GO" id="GO:0004144">
    <property type="term" value="F:diacylglycerol O-acyltransferase activity"/>
    <property type="evidence" value="ECO:0007669"/>
    <property type="project" value="UniProtKB-EC"/>
</dbReference>
<dbReference type="GO" id="GO:0050348">
    <property type="term" value="F:trehalose O-mycolyltransferase activity"/>
    <property type="evidence" value="ECO:0007669"/>
    <property type="project" value="UniProtKB-EC"/>
</dbReference>
<reference evidence="12" key="1">
    <citation type="submission" date="2017-09" db="EMBL/GenBank/DDBJ databases">
        <authorList>
            <person name="Zhang Y."/>
            <person name="Huang X."/>
            <person name="Liu J."/>
            <person name="Lu L."/>
            <person name="Peng K."/>
        </authorList>
    </citation>
    <scope>NUCLEOTIDE SEQUENCE [LARGE SCALE GENOMIC DNA]</scope>
    <source>
        <strain evidence="12">S-XJ-1</strain>
    </source>
</reference>
<evidence type="ECO:0000256" key="1">
    <source>
        <dbReference type="ARBA" id="ARBA00000697"/>
    </source>
</evidence>
<dbReference type="Gene3D" id="3.40.50.1820">
    <property type="entry name" value="alpha/beta hydrolase"/>
    <property type="match status" value="1"/>
</dbReference>
<dbReference type="AlphaFoldDB" id="A0A2A2WTV1"/>
<feature type="chain" id="PRO_5038720410" description="Acyl-CoA:diacylglycerol acyltransferase" evidence="10">
    <location>
        <begin position="30"/>
        <end position="380"/>
    </location>
</feature>
<evidence type="ECO:0000313" key="12">
    <source>
        <dbReference type="Proteomes" id="UP000218810"/>
    </source>
</evidence>
<evidence type="ECO:0000256" key="7">
    <source>
        <dbReference type="ARBA" id="ARBA00032572"/>
    </source>
</evidence>
<dbReference type="Pfam" id="PF00756">
    <property type="entry name" value="Esterase"/>
    <property type="match status" value="1"/>
</dbReference>
<evidence type="ECO:0000256" key="3">
    <source>
        <dbReference type="ARBA" id="ARBA00012820"/>
    </source>
</evidence>
<evidence type="ECO:0000256" key="5">
    <source>
        <dbReference type="ARBA" id="ARBA00022679"/>
    </source>
</evidence>
<dbReference type="OrthoDB" id="4366784at2"/>
<dbReference type="EMBL" id="NTGA01000004">
    <property type="protein sequence ID" value="PAY24611.1"/>
    <property type="molecule type" value="Genomic_DNA"/>
</dbReference>
<keyword evidence="5" id="KW-0808">Transferase</keyword>